<gene>
    <name evidence="1" type="ORF">A2264_03120</name>
</gene>
<name>A0A1F4VZM4_UNCKA</name>
<protein>
    <submittedName>
        <fullName evidence="1">Uncharacterized protein</fullName>
    </submittedName>
</protein>
<accession>A0A1F4VZM4</accession>
<comment type="caution">
    <text evidence="1">The sequence shown here is derived from an EMBL/GenBank/DDBJ whole genome shotgun (WGS) entry which is preliminary data.</text>
</comment>
<evidence type="ECO:0000313" key="2">
    <source>
        <dbReference type="Proteomes" id="UP000176614"/>
    </source>
</evidence>
<reference evidence="1 2" key="1">
    <citation type="journal article" date="2016" name="Nat. Commun.">
        <title>Thousands of microbial genomes shed light on interconnected biogeochemical processes in an aquifer system.</title>
        <authorList>
            <person name="Anantharaman K."/>
            <person name="Brown C.T."/>
            <person name="Hug L.A."/>
            <person name="Sharon I."/>
            <person name="Castelle C.J."/>
            <person name="Probst A.J."/>
            <person name="Thomas B.C."/>
            <person name="Singh A."/>
            <person name="Wilkins M.J."/>
            <person name="Karaoz U."/>
            <person name="Brodie E.L."/>
            <person name="Williams K.H."/>
            <person name="Hubbard S.S."/>
            <person name="Banfield J.F."/>
        </authorList>
    </citation>
    <scope>NUCLEOTIDE SEQUENCE [LARGE SCALE GENOMIC DNA]</scope>
</reference>
<sequence>MYQTSILEREPYTALVEVIPNLGAHLAHIDLSVLLIEIAKKPYLKLQAKMSFSDPKHGPPEYHSYILKLEDLELAWQATEMFRRIFVLPHGAIQDINDPIECQNPFLECVIMLSEPLFMRIHVACILARRFPGGFLGVLNSRKEIMDRHPNLNFAKQRLKELEVGA</sequence>
<dbReference type="EMBL" id="MEVT01000022">
    <property type="protein sequence ID" value="OGC62253.1"/>
    <property type="molecule type" value="Genomic_DNA"/>
</dbReference>
<organism evidence="1 2">
    <name type="scientific">candidate division WWE3 bacterium RIFOXYA2_FULL_46_9</name>
    <dbReference type="NCBI Taxonomy" id="1802636"/>
    <lineage>
        <taxon>Bacteria</taxon>
        <taxon>Katanobacteria</taxon>
    </lineage>
</organism>
<proteinExistence type="predicted"/>
<dbReference type="AlphaFoldDB" id="A0A1F4VZM4"/>
<dbReference type="Proteomes" id="UP000176614">
    <property type="component" value="Unassembled WGS sequence"/>
</dbReference>
<evidence type="ECO:0000313" key="1">
    <source>
        <dbReference type="EMBL" id="OGC62253.1"/>
    </source>
</evidence>